<feature type="transmembrane region" description="Helical" evidence="6">
    <location>
        <begin position="297"/>
        <end position="315"/>
    </location>
</feature>
<gene>
    <name evidence="9" type="ORF">CDV52_06265</name>
    <name evidence="8" type="ORF">CDV53_06770</name>
</gene>
<evidence type="ECO:0000259" key="7">
    <source>
        <dbReference type="Pfam" id="PF09924"/>
    </source>
</evidence>
<dbReference type="Pfam" id="PF09924">
    <property type="entry name" value="LPG_synthase_C"/>
    <property type="match status" value="1"/>
</dbReference>
<dbReference type="Proteomes" id="UP000214673">
    <property type="component" value="Unassembled WGS sequence"/>
</dbReference>
<evidence type="ECO:0000256" key="2">
    <source>
        <dbReference type="ARBA" id="ARBA00022475"/>
    </source>
</evidence>
<dbReference type="InterPro" id="IPR051211">
    <property type="entry name" value="PG_lysyltransferase"/>
</dbReference>
<dbReference type="SUPFAM" id="SSF55729">
    <property type="entry name" value="Acyl-CoA N-acyltransferases (Nat)"/>
    <property type="match status" value="1"/>
</dbReference>
<dbReference type="InterPro" id="IPR016181">
    <property type="entry name" value="Acyl_CoA_acyltransferase"/>
</dbReference>
<dbReference type="STRING" id="366616.CG51_13820"/>
<feature type="transmembrane region" description="Helical" evidence="6">
    <location>
        <begin position="191"/>
        <end position="211"/>
    </location>
</feature>
<dbReference type="OrthoDB" id="145485at2"/>
<accession>A0A212AUA5</accession>
<comment type="subcellular location">
    <subcellularLocation>
        <location evidence="1">Cell membrane</location>
        <topology evidence="1">Multi-pass membrane protein</topology>
    </subcellularLocation>
</comment>
<organism evidence="9 10">
    <name type="scientific">Haematobacter missouriensis</name>
    <dbReference type="NCBI Taxonomy" id="366616"/>
    <lineage>
        <taxon>Bacteria</taxon>
        <taxon>Pseudomonadati</taxon>
        <taxon>Pseudomonadota</taxon>
        <taxon>Alphaproteobacteria</taxon>
        <taxon>Rhodobacterales</taxon>
        <taxon>Paracoccaceae</taxon>
        <taxon>Haematobacter</taxon>
    </lineage>
</organism>
<sequence>MLPASASGPDRTSVLVIREQDYGRSLIFLRQDDPYPGCQERVSMTEKNMEIPRPPPEKTGFAKLAVRLLEPRVAGPLIGAVIAVIATVVIYKISDELRLDDIKAAISGTPRIALVEALGFTVLSFCALGLYDVLASRRVAPDRVPVRLAAFAGAVAYAISNAIGFHVVVGSSIRYRIYQAAGLDAADVGRIVGISFLSFTAGIGAVIGLALLLDPDGIPFLQIVSPVADRVIGGAIVAAILAALLWLSRNPREVMLLNWRLPLPTARNATAQIFVAAADIAAAAAALYVLLPGDVTHGYAMFLILFVVALVIGTVSHAPGGLGVFEATVLLGLGAGNRPDVVAALVLFRVIYYFLPLALAGIAFLGFEGYRARHAVRAVAGRVSPVVQRIVPPLAGTATLVGGCILLLSGNVPAIADRVGLLSGLIPLPFAEASHLMASVAGLFLIVISRGLFRRIARARLLALCLLCAGAVFSLAKGLDWEEASGLLAVALLLAVFPGAFYRRGRMRSFRLTPTWLALLIVIIAFFTLIGLLAYRHVDYENNLWWSFDWDGDASRFLRATLALVIITGALTIDSWLNRPTGRQVSGPVEIPDAVRRILKTTTATQPNVALLGDKSFMVSADETAFLMYGEQGNSWIALGDPVGDPEAGRRLIWHFAEAADRNGMRAIHYSVTPEWLAVYLELGLALLKTGEVARVDLYSFSLEGPSRQDFRYADKRATREGLEFSVIPAAEVPAALEELRSVSDAWLETKHGAEKGFSLGRFDDDYIKEFDIAVLRKEGAIVAFANLWRSGDNLNELSIDLMRYRPGVSKVIMDALFARLLLYGKAEGYRWFNLGAAPLAGLADHPLASTWNRLGTFIYRRGDEFYNFEGLRAFKQKFGPVWTSQYLACPGGFAMPQALMDVTALISGNPIRVLKR</sequence>
<keyword evidence="3 6" id="KW-0812">Transmembrane</keyword>
<reference evidence="10 11" key="1">
    <citation type="submission" date="2016-11" db="EMBL/GenBank/DDBJ databases">
        <title>Comparison of Traditional DNA-DNA Hybridization with In Silico Genomic Analysis.</title>
        <authorList>
            <person name="Nicholson A.C."/>
            <person name="Sammons S."/>
            <person name="Humrighouse B.W."/>
            <person name="Graziano J."/>
            <person name="Lasker B."/>
            <person name="Whitney A.M."/>
            <person name="Mcquiston J.R."/>
        </authorList>
    </citation>
    <scope>NUCLEOTIDE SEQUENCE [LARGE SCALE GENOMIC DNA]</scope>
    <source>
        <strain evidence="8 11">H1892</strain>
        <strain evidence="9 10">H2381</strain>
    </source>
</reference>
<evidence type="ECO:0000256" key="3">
    <source>
        <dbReference type="ARBA" id="ARBA00022692"/>
    </source>
</evidence>
<feature type="transmembrane region" description="Helical" evidence="6">
    <location>
        <begin position="430"/>
        <end position="449"/>
    </location>
</feature>
<evidence type="ECO:0000313" key="10">
    <source>
        <dbReference type="Proteomes" id="UP000196640"/>
    </source>
</evidence>
<evidence type="ECO:0000313" key="8">
    <source>
        <dbReference type="EMBL" id="OWJ77197.1"/>
    </source>
</evidence>
<keyword evidence="4 6" id="KW-1133">Transmembrane helix</keyword>
<evidence type="ECO:0000256" key="5">
    <source>
        <dbReference type="ARBA" id="ARBA00023136"/>
    </source>
</evidence>
<dbReference type="EMBL" id="NIPX01000005">
    <property type="protein sequence ID" value="OWJ85054.1"/>
    <property type="molecule type" value="Genomic_DNA"/>
</dbReference>
<dbReference type="PANTHER" id="PTHR34697:SF2">
    <property type="entry name" value="PHOSPHATIDYLGLYCEROL LYSYLTRANSFERASE"/>
    <property type="match status" value="1"/>
</dbReference>
<dbReference type="EMBL" id="NIPV01000020">
    <property type="protein sequence ID" value="OWJ77197.1"/>
    <property type="molecule type" value="Genomic_DNA"/>
</dbReference>
<keyword evidence="11" id="KW-1185">Reference proteome</keyword>
<evidence type="ECO:0000313" key="11">
    <source>
        <dbReference type="Proteomes" id="UP000214673"/>
    </source>
</evidence>
<dbReference type="PANTHER" id="PTHR34697">
    <property type="entry name" value="PHOSPHATIDYLGLYCEROL LYSYLTRANSFERASE"/>
    <property type="match status" value="1"/>
</dbReference>
<keyword evidence="5 6" id="KW-0472">Membrane</keyword>
<dbReference type="GO" id="GO:0005886">
    <property type="term" value="C:plasma membrane"/>
    <property type="evidence" value="ECO:0007669"/>
    <property type="project" value="UniProtKB-SubCell"/>
</dbReference>
<dbReference type="AlphaFoldDB" id="A0A212AUA5"/>
<dbReference type="InterPro" id="IPR024320">
    <property type="entry name" value="LPG_synthase_C"/>
</dbReference>
<dbReference type="GO" id="GO:0055091">
    <property type="term" value="P:phospholipid homeostasis"/>
    <property type="evidence" value="ECO:0007669"/>
    <property type="project" value="TreeGrafter"/>
</dbReference>
<feature type="transmembrane region" description="Helical" evidence="6">
    <location>
        <begin position="485"/>
        <end position="503"/>
    </location>
</feature>
<feature type="domain" description="Phosphatidylglycerol lysyltransferase C-terminal" evidence="7">
    <location>
        <begin position="598"/>
        <end position="889"/>
    </location>
</feature>
<name>A0A212AUA5_9RHOB</name>
<proteinExistence type="predicted"/>
<feature type="transmembrane region" description="Helical" evidence="6">
    <location>
        <begin position="350"/>
        <end position="370"/>
    </location>
</feature>
<feature type="transmembrane region" description="Helical" evidence="6">
    <location>
        <begin position="112"/>
        <end position="131"/>
    </location>
</feature>
<evidence type="ECO:0000256" key="4">
    <source>
        <dbReference type="ARBA" id="ARBA00022989"/>
    </source>
</evidence>
<feature type="transmembrane region" description="Helical" evidence="6">
    <location>
        <begin position="269"/>
        <end position="291"/>
    </location>
</feature>
<feature type="transmembrane region" description="Helical" evidence="6">
    <location>
        <begin position="151"/>
        <end position="170"/>
    </location>
</feature>
<evidence type="ECO:0000256" key="6">
    <source>
        <dbReference type="SAM" id="Phobius"/>
    </source>
</evidence>
<evidence type="ECO:0000313" key="9">
    <source>
        <dbReference type="EMBL" id="OWJ85054.1"/>
    </source>
</evidence>
<dbReference type="GO" id="GO:0016755">
    <property type="term" value="F:aminoacyltransferase activity"/>
    <property type="evidence" value="ECO:0007669"/>
    <property type="project" value="TreeGrafter"/>
</dbReference>
<dbReference type="Proteomes" id="UP000196640">
    <property type="component" value="Unassembled WGS sequence"/>
</dbReference>
<feature type="transmembrane region" description="Helical" evidence="6">
    <location>
        <begin position="461"/>
        <end position="479"/>
    </location>
</feature>
<dbReference type="NCBIfam" id="NF033480">
    <property type="entry name" value="bifunc_MprF"/>
    <property type="match status" value="1"/>
</dbReference>
<feature type="transmembrane region" description="Helical" evidence="6">
    <location>
        <begin position="390"/>
        <end position="410"/>
    </location>
</feature>
<keyword evidence="2" id="KW-1003">Cell membrane</keyword>
<comment type="caution">
    <text evidence="9">The sequence shown here is derived from an EMBL/GenBank/DDBJ whole genome shotgun (WGS) entry which is preliminary data.</text>
</comment>
<feature type="transmembrane region" description="Helical" evidence="6">
    <location>
        <begin position="557"/>
        <end position="577"/>
    </location>
</feature>
<feature type="transmembrane region" description="Helical" evidence="6">
    <location>
        <begin position="73"/>
        <end position="91"/>
    </location>
</feature>
<protein>
    <submittedName>
        <fullName evidence="9">Lysylphosphatidylglycerol synthetase</fullName>
    </submittedName>
</protein>
<evidence type="ECO:0000256" key="1">
    <source>
        <dbReference type="ARBA" id="ARBA00004651"/>
    </source>
</evidence>
<feature type="transmembrane region" description="Helical" evidence="6">
    <location>
        <begin position="515"/>
        <end position="537"/>
    </location>
</feature>